<organism evidence="1 2">
    <name type="scientific">Hirundo rustica rustica</name>
    <dbReference type="NCBI Taxonomy" id="333673"/>
    <lineage>
        <taxon>Eukaryota</taxon>
        <taxon>Metazoa</taxon>
        <taxon>Chordata</taxon>
        <taxon>Craniata</taxon>
        <taxon>Vertebrata</taxon>
        <taxon>Euteleostomi</taxon>
        <taxon>Archelosauria</taxon>
        <taxon>Archosauria</taxon>
        <taxon>Dinosauria</taxon>
        <taxon>Saurischia</taxon>
        <taxon>Theropoda</taxon>
        <taxon>Coelurosauria</taxon>
        <taxon>Aves</taxon>
        <taxon>Neognathae</taxon>
        <taxon>Neoaves</taxon>
        <taxon>Telluraves</taxon>
        <taxon>Australaves</taxon>
        <taxon>Passeriformes</taxon>
        <taxon>Sylvioidea</taxon>
        <taxon>Hirundinidae</taxon>
        <taxon>Hirundo</taxon>
    </lineage>
</organism>
<name>A0A3M0JLF2_HIRRU</name>
<keyword evidence="2" id="KW-1185">Reference proteome</keyword>
<comment type="caution">
    <text evidence="1">The sequence shown here is derived from an EMBL/GenBank/DDBJ whole genome shotgun (WGS) entry which is preliminary data.</text>
</comment>
<accession>A0A3M0JLF2</accession>
<evidence type="ECO:0000313" key="1">
    <source>
        <dbReference type="EMBL" id="RMC01669.1"/>
    </source>
</evidence>
<gene>
    <name evidence="1" type="ORF">DUI87_21682</name>
</gene>
<dbReference type="Proteomes" id="UP000269221">
    <property type="component" value="Unassembled WGS sequence"/>
</dbReference>
<proteinExistence type="predicted"/>
<dbReference type="AlphaFoldDB" id="A0A3M0JLF2"/>
<sequence>MNHQLCLSRTPATPTPLDFSTFQQKVEKLCFTVCHSCTGGDILWQSLRVDVGTTLQANGKKVSPSADAGKDKMYLTAGRIDRRKGIKESPRETSIERWKGYSKFEKKAYAALEEKQLFDYCWEDDLHPPYSPVSESSSDGLNFPGFSVMMDYLSTMCRKENKDNCTYNNCKPIEAGEKQKMNSNDERGFNLEYAMDR</sequence>
<reference evidence="1 2" key="1">
    <citation type="submission" date="2018-07" db="EMBL/GenBank/DDBJ databases">
        <title>A high quality draft genome assembly of the barn swallow (H. rustica rustica).</title>
        <authorList>
            <person name="Formenti G."/>
            <person name="Chiara M."/>
            <person name="Poveda L."/>
            <person name="Francoijs K.-J."/>
            <person name="Bonisoli-Alquati A."/>
            <person name="Canova L."/>
            <person name="Gianfranceschi L."/>
            <person name="Horner D.S."/>
            <person name="Saino N."/>
        </authorList>
    </citation>
    <scope>NUCLEOTIDE SEQUENCE [LARGE SCALE GENOMIC DNA]</scope>
    <source>
        <strain evidence="1">Chelidonia</strain>
        <tissue evidence="1">Blood</tissue>
    </source>
</reference>
<protein>
    <submittedName>
        <fullName evidence="1">Uncharacterized protein</fullName>
    </submittedName>
</protein>
<evidence type="ECO:0000313" key="2">
    <source>
        <dbReference type="Proteomes" id="UP000269221"/>
    </source>
</evidence>
<dbReference type="EMBL" id="QRBI01000136">
    <property type="protein sequence ID" value="RMC01669.1"/>
    <property type="molecule type" value="Genomic_DNA"/>
</dbReference>